<reference evidence="1 2" key="1">
    <citation type="journal article" date="2015" name="Int. J. Syst. Evol. Microbiol.">
        <title>Flavisolibacter ginsenosidimutans sp. nov., with ginsenoside-converting activity isolated from soil used for cultivating ginseng.</title>
        <authorList>
            <person name="Zhao Y."/>
            <person name="Liu Q."/>
            <person name="Kang M.S."/>
            <person name="Jin F."/>
            <person name="Yu H."/>
            <person name="Im W.T."/>
        </authorList>
    </citation>
    <scope>NUCLEOTIDE SEQUENCE [LARGE SCALE GENOMIC DNA]</scope>
    <source>
        <strain evidence="1 2">Gsoil 636</strain>
    </source>
</reference>
<organism evidence="1 2">
    <name type="scientific">Flavisolibacter ginsenosidimutans</name>
    <dbReference type="NCBI Taxonomy" id="661481"/>
    <lineage>
        <taxon>Bacteria</taxon>
        <taxon>Pseudomonadati</taxon>
        <taxon>Bacteroidota</taxon>
        <taxon>Chitinophagia</taxon>
        <taxon>Chitinophagales</taxon>
        <taxon>Chitinophagaceae</taxon>
        <taxon>Flavisolibacter</taxon>
    </lineage>
</organism>
<protein>
    <submittedName>
        <fullName evidence="1">Glycosyltransferase family 4 protein</fullName>
    </submittedName>
</protein>
<evidence type="ECO:0000313" key="2">
    <source>
        <dbReference type="Proteomes" id="UP000321204"/>
    </source>
</evidence>
<dbReference type="Gene3D" id="3.40.50.2000">
    <property type="entry name" value="Glycogen Phosphorylase B"/>
    <property type="match status" value="1"/>
</dbReference>
<dbReference type="GO" id="GO:0016740">
    <property type="term" value="F:transferase activity"/>
    <property type="evidence" value="ECO:0007669"/>
    <property type="project" value="UniProtKB-KW"/>
</dbReference>
<gene>
    <name evidence="1" type="ORF">FSB75_11390</name>
</gene>
<dbReference type="KEGG" id="fgg:FSB75_11390"/>
<keyword evidence="2" id="KW-1185">Reference proteome</keyword>
<name>A0A5B8UIG3_9BACT</name>
<keyword evidence="1" id="KW-0808">Transferase</keyword>
<dbReference type="RefSeq" id="WP_146787244.1">
    <property type="nucleotide sequence ID" value="NZ_BAABIO010000001.1"/>
</dbReference>
<evidence type="ECO:0000313" key="1">
    <source>
        <dbReference type="EMBL" id="QEC56471.1"/>
    </source>
</evidence>
<dbReference type="AlphaFoldDB" id="A0A5B8UIG3"/>
<dbReference type="SUPFAM" id="SSF53756">
    <property type="entry name" value="UDP-Glycosyltransferase/glycogen phosphorylase"/>
    <property type="match status" value="1"/>
</dbReference>
<dbReference type="Proteomes" id="UP000321204">
    <property type="component" value="Chromosome"/>
</dbReference>
<proteinExistence type="predicted"/>
<dbReference type="EMBL" id="CP042433">
    <property type="protein sequence ID" value="QEC56471.1"/>
    <property type="molecule type" value="Genomic_DNA"/>
</dbReference>
<accession>A0A5B8UIG3</accession>
<sequence>MTNSKRVLFVLPYPLGRAPSQRFRVEAYFPLLRQAGYPFSIHTFFDDAAWNVLYRKGAALQKAWALIKGFSRRFFMLFFLVPKHEFIFIHREAAPLGPPLLEWIIARLFRKKIIYDFDDAIWIPNTTAVNGVAASLKCFWKVKRICEWASNVSAGNDFLAAYAKQFNAAVLVNPTCVDMEGRYNQTKDQGTSQVTIGWTGSHSTLKYLDTVYPVLEDLSSAFNFRFLVICDKAPSVLLPFMEFRKWNESTEIEDLLEINIGIMPLEHDAWSEGKCGFKIIQYLSLAIPAVASPVGVNQSIVDNKVSGWLCTSGNEWKTALTTLMTDGLLRKKMGMAGQRKMLKHYSLQSNRENFLALFQGWS</sequence>
<dbReference type="OrthoDB" id="9815351at2"/>